<evidence type="ECO:0000313" key="1">
    <source>
        <dbReference type="EMBL" id="KAJ0089557.1"/>
    </source>
</evidence>
<evidence type="ECO:0000313" key="2">
    <source>
        <dbReference type="Proteomes" id="UP001164250"/>
    </source>
</evidence>
<accession>A0ACC1ASB7</accession>
<proteinExistence type="predicted"/>
<reference evidence="2" key="1">
    <citation type="journal article" date="2023" name="G3 (Bethesda)">
        <title>Genome assembly and association tests identify interacting loci associated with vigor, precocity, and sex in interspecific pistachio rootstocks.</title>
        <authorList>
            <person name="Palmer W."/>
            <person name="Jacygrad E."/>
            <person name="Sagayaradj S."/>
            <person name="Cavanaugh K."/>
            <person name="Han R."/>
            <person name="Bertier L."/>
            <person name="Beede B."/>
            <person name="Kafkas S."/>
            <person name="Golino D."/>
            <person name="Preece J."/>
            <person name="Michelmore R."/>
        </authorList>
    </citation>
    <scope>NUCLEOTIDE SEQUENCE [LARGE SCALE GENOMIC DNA]</scope>
</reference>
<comment type="caution">
    <text evidence="1">The sequence shown here is derived from an EMBL/GenBank/DDBJ whole genome shotgun (WGS) entry which is preliminary data.</text>
</comment>
<protein>
    <submittedName>
        <fullName evidence="1">Uncharacterized protein</fullName>
    </submittedName>
</protein>
<sequence>MHYLTGRLSGGEDAMKYDVADFGTDVVSGMEQGTVENRSCDQGWRLATGAVDDDEWGPERGRRKALVDSFYGTDRGLTATSETRAEIVELITQLGAKNPTPALSEALTLLNGKWILAYTSFSGLFPLLSRGLLQLARVEEISQTIDSLIGEGSYGRVYFGVMRSGQSAAIKKLDSSKQPDLEFLAQHLQYCPDNDFISPITAAWTTEPCDMGVNFIFVLFYL</sequence>
<keyword evidence="2" id="KW-1185">Reference proteome</keyword>
<dbReference type="EMBL" id="CM047904">
    <property type="protein sequence ID" value="KAJ0089557.1"/>
    <property type="molecule type" value="Genomic_DNA"/>
</dbReference>
<name>A0ACC1ASB7_9ROSI</name>
<dbReference type="Proteomes" id="UP001164250">
    <property type="component" value="Chromosome 8"/>
</dbReference>
<organism evidence="1 2">
    <name type="scientific">Pistacia atlantica</name>
    <dbReference type="NCBI Taxonomy" id="434234"/>
    <lineage>
        <taxon>Eukaryota</taxon>
        <taxon>Viridiplantae</taxon>
        <taxon>Streptophyta</taxon>
        <taxon>Embryophyta</taxon>
        <taxon>Tracheophyta</taxon>
        <taxon>Spermatophyta</taxon>
        <taxon>Magnoliopsida</taxon>
        <taxon>eudicotyledons</taxon>
        <taxon>Gunneridae</taxon>
        <taxon>Pentapetalae</taxon>
        <taxon>rosids</taxon>
        <taxon>malvids</taxon>
        <taxon>Sapindales</taxon>
        <taxon>Anacardiaceae</taxon>
        <taxon>Pistacia</taxon>
    </lineage>
</organism>
<gene>
    <name evidence="1" type="ORF">Patl1_13976</name>
</gene>